<feature type="domain" description="Glycosyl transferase family 1" evidence="1">
    <location>
        <begin position="152"/>
        <end position="300"/>
    </location>
</feature>
<keyword evidence="4" id="KW-1185">Reference proteome</keyword>
<dbReference type="SUPFAM" id="SSF53756">
    <property type="entry name" value="UDP-Glycosyltransferase/glycogen phosphorylase"/>
    <property type="match status" value="1"/>
</dbReference>
<protein>
    <submittedName>
        <fullName evidence="3">Glycosyltransferase</fullName>
    </submittedName>
</protein>
<dbReference type="Gene3D" id="3.40.50.2000">
    <property type="entry name" value="Glycogen Phosphorylase B"/>
    <property type="match status" value="2"/>
</dbReference>
<evidence type="ECO:0000313" key="4">
    <source>
        <dbReference type="Proteomes" id="UP001057481"/>
    </source>
</evidence>
<reference evidence="3" key="1">
    <citation type="submission" date="2021-04" db="EMBL/GenBank/DDBJ databases">
        <title>Taxonomic assessment of Weissella genus.</title>
        <authorList>
            <person name="Fanelli F."/>
            <person name="Chieffi D."/>
            <person name="Dell'Aquila A."/>
            <person name="Gyu-Sung C."/>
            <person name="Franz C.M.A.P."/>
            <person name="Fusco V."/>
        </authorList>
    </citation>
    <scope>NUCLEOTIDE SEQUENCE</scope>
    <source>
        <strain evidence="3">LMG 25373</strain>
    </source>
</reference>
<evidence type="ECO:0000313" key="3">
    <source>
        <dbReference type="EMBL" id="MCM2436611.1"/>
    </source>
</evidence>
<name>A0ABT0VFK0_9LACO</name>
<dbReference type="InterPro" id="IPR001296">
    <property type="entry name" value="Glyco_trans_1"/>
</dbReference>
<dbReference type="RefSeq" id="WP_205143061.1">
    <property type="nucleotide sequence ID" value="NZ_JAFBDN010000003.1"/>
</dbReference>
<dbReference type="PANTHER" id="PTHR45947:SF3">
    <property type="entry name" value="SULFOQUINOVOSYL TRANSFERASE SQD2"/>
    <property type="match status" value="1"/>
</dbReference>
<proteinExistence type="predicted"/>
<dbReference type="Pfam" id="PF13439">
    <property type="entry name" value="Glyco_transf_4"/>
    <property type="match status" value="1"/>
</dbReference>
<comment type="caution">
    <text evidence="3">The sequence shown here is derived from an EMBL/GenBank/DDBJ whole genome shotgun (WGS) entry which is preliminary data.</text>
</comment>
<dbReference type="Pfam" id="PF00534">
    <property type="entry name" value="Glycos_transf_1"/>
    <property type="match status" value="1"/>
</dbReference>
<feature type="domain" description="Glycosyltransferase subfamily 4-like N-terminal" evidence="2">
    <location>
        <begin position="37"/>
        <end position="139"/>
    </location>
</feature>
<dbReference type="InterPro" id="IPR028098">
    <property type="entry name" value="Glyco_trans_4-like_N"/>
</dbReference>
<accession>A0ABT0VFK0</accession>
<evidence type="ECO:0000259" key="2">
    <source>
        <dbReference type="Pfam" id="PF13439"/>
    </source>
</evidence>
<dbReference type="PANTHER" id="PTHR45947">
    <property type="entry name" value="SULFOQUINOVOSYL TRANSFERASE SQD2"/>
    <property type="match status" value="1"/>
</dbReference>
<organism evidence="3 4">
    <name type="scientific">Periweissella beninensis</name>
    <dbReference type="NCBI Taxonomy" id="504936"/>
    <lineage>
        <taxon>Bacteria</taxon>
        <taxon>Bacillati</taxon>
        <taxon>Bacillota</taxon>
        <taxon>Bacilli</taxon>
        <taxon>Lactobacillales</taxon>
        <taxon>Lactobacillaceae</taxon>
        <taxon>Periweissella</taxon>
    </lineage>
</organism>
<dbReference type="EMBL" id="JAGMVS010000038">
    <property type="protein sequence ID" value="MCM2436611.1"/>
    <property type="molecule type" value="Genomic_DNA"/>
</dbReference>
<gene>
    <name evidence="3" type="ORF">KAK10_01510</name>
</gene>
<sequence>MKILLYFEGQKLIAGSGIGNAMHHQMAALRANKIAYTLDPNDEYDILHINTYGLKSRKIIKQARKAHKPVIYHAHSTQEDFKNSFIGSNQLAPLYGKYLKSLYQLADVLITPTPYAKKLLTNYGLKMPIYPISNGIDINKYQINETKITAFRNYFKLDVHKKVVISVGLFFERKGIDDFVKLAELNPEITFIWFGHINFATIPRKIRKLVKTNHPANVIFPGYITGDIIQGAYSGADAFLFPSREETEGIVVLEALAASQNVIIRDIPVYADWLTNHENVFKARNIAEFNQQLHYVLEHDTKLIKNAGVKVAQARSITTVGEQLKAVYQSLLTK</sequence>
<dbReference type="Proteomes" id="UP001057481">
    <property type="component" value="Unassembled WGS sequence"/>
</dbReference>
<evidence type="ECO:0000259" key="1">
    <source>
        <dbReference type="Pfam" id="PF00534"/>
    </source>
</evidence>
<dbReference type="InterPro" id="IPR050194">
    <property type="entry name" value="Glycosyltransferase_grp1"/>
</dbReference>